<organism evidence="1 2">
    <name type="scientific">Ephemerocybe angulata</name>
    <dbReference type="NCBI Taxonomy" id="980116"/>
    <lineage>
        <taxon>Eukaryota</taxon>
        <taxon>Fungi</taxon>
        <taxon>Dikarya</taxon>
        <taxon>Basidiomycota</taxon>
        <taxon>Agaricomycotina</taxon>
        <taxon>Agaricomycetes</taxon>
        <taxon>Agaricomycetidae</taxon>
        <taxon>Agaricales</taxon>
        <taxon>Agaricineae</taxon>
        <taxon>Psathyrellaceae</taxon>
        <taxon>Ephemerocybe</taxon>
    </lineage>
</organism>
<keyword evidence="2" id="KW-1185">Reference proteome</keyword>
<protein>
    <recommendedName>
        <fullName evidence="3">Reverse transcriptase zinc-binding domain-containing protein</fullName>
    </recommendedName>
</protein>
<dbReference type="Proteomes" id="UP000521943">
    <property type="component" value="Unassembled WGS sequence"/>
</dbReference>
<dbReference type="AlphaFoldDB" id="A0A8H6H9H1"/>
<evidence type="ECO:0000313" key="2">
    <source>
        <dbReference type="Proteomes" id="UP000521943"/>
    </source>
</evidence>
<comment type="caution">
    <text evidence="1">The sequence shown here is derived from an EMBL/GenBank/DDBJ whole genome shotgun (WGS) entry which is preliminary data.</text>
</comment>
<sequence>MGAAVHALTQATAYRAIQARSAPKPRRNTERMLEKTRAVLEELTGVNPTSGAIWTSLRRRKMATLTQKFCAYAWRSLHEGYKLGKYWDNIDALREDRMPCLECEAPVESMDHILRECRVSGQELVWNLAKEIWSETGHEWPYITVETVLGVGLLTVKDENGKVLRGRTRLLQILISECAHLIWCLRCEWRIGRGGDLTQLHTEPEIRNRLRAAVSKRLRIDWALANKQAYGRKALNARVVEATWFKVAAGRESIRRDLVAPGVLVGTASSRRPRGRNR</sequence>
<dbReference type="EMBL" id="JACGCI010000210">
    <property type="protein sequence ID" value="KAF6741972.1"/>
    <property type="molecule type" value="Genomic_DNA"/>
</dbReference>
<proteinExistence type="predicted"/>
<evidence type="ECO:0008006" key="3">
    <source>
        <dbReference type="Google" id="ProtNLM"/>
    </source>
</evidence>
<evidence type="ECO:0000313" key="1">
    <source>
        <dbReference type="EMBL" id="KAF6741972.1"/>
    </source>
</evidence>
<dbReference type="OrthoDB" id="3262992at2759"/>
<reference evidence="1 2" key="1">
    <citation type="submission" date="2020-07" db="EMBL/GenBank/DDBJ databases">
        <title>Comparative genomics of pyrophilous fungi reveals a link between fire events and developmental genes.</title>
        <authorList>
            <consortium name="DOE Joint Genome Institute"/>
            <person name="Steindorff A.S."/>
            <person name="Carver A."/>
            <person name="Calhoun S."/>
            <person name="Stillman K."/>
            <person name="Liu H."/>
            <person name="Lipzen A."/>
            <person name="Pangilinan J."/>
            <person name="Labutti K."/>
            <person name="Bruns T.D."/>
            <person name="Grigoriev I.V."/>
        </authorList>
    </citation>
    <scope>NUCLEOTIDE SEQUENCE [LARGE SCALE GENOMIC DNA]</scope>
    <source>
        <strain evidence="1 2">CBS 144469</strain>
    </source>
</reference>
<accession>A0A8H6H9H1</accession>
<name>A0A8H6H9H1_9AGAR</name>
<gene>
    <name evidence="1" type="ORF">DFP72DRAFT_861296</name>
</gene>